<name>C5LME9_PERM5</name>
<reference evidence="1 2" key="1">
    <citation type="submission" date="2008-07" db="EMBL/GenBank/DDBJ databases">
        <authorList>
            <person name="El-Sayed N."/>
            <person name="Caler E."/>
            <person name="Inman J."/>
            <person name="Amedeo P."/>
            <person name="Hass B."/>
            <person name="Wortman J."/>
        </authorList>
    </citation>
    <scope>NUCLEOTIDE SEQUENCE [LARGE SCALE GENOMIC DNA]</scope>
    <source>
        <strain evidence="2">ATCC 50983 / TXsc</strain>
    </source>
</reference>
<proteinExistence type="predicted"/>
<gene>
    <name evidence="1" type="ORF">Pmar_PMAR005968</name>
</gene>
<dbReference type="AlphaFoldDB" id="C5LME9"/>
<accession>C5LME9</accession>
<dbReference type="InParanoid" id="C5LME9"/>
<evidence type="ECO:0000313" key="1">
    <source>
        <dbReference type="EMBL" id="EER02094.1"/>
    </source>
</evidence>
<feature type="non-terminal residue" evidence="1">
    <location>
        <position position="77"/>
    </location>
</feature>
<organism evidence="2">
    <name type="scientific">Perkinsus marinus (strain ATCC 50983 / TXsc)</name>
    <dbReference type="NCBI Taxonomy" id="423536"/>
    <lineage>
        <taxon>Eukaryota</taxon>
        <taxon>Sar</taxon>
        <taxon>Alveolata</taxon>
        <taxon>Perkinsozoa</taxon>
        <taxon>Perkinsea</taxon>
        <taxon>Perkinsida</taxon>
        <taxon>Perkinsidae</taxon>
        <taxon>Perkinsus</taxon>
    </lineage>
</organism>
<dbReference type="RefSeq" id="XP_002769376.1">
    <property type="nucleotide sequence ID" value="XM_002769330.1"/>
</dbReference>
<dbReference type="EMBL" id="GG683449">
    <property type="protein sequence ID" value="EER02094.1"/>
    <property type="molecule type" value="Genomic_DNA"/>
</dbReference>
<keyword evidence="2" id="KW-1185">Reference proteome</keyword>
<evidence type="ECO:0000313" key="2">
    <source>
        <dbReference type="Proteomes" id="UP000007800"/>
    </source>
</evidence>
<protein>
    <submittedName>
        <fullName evidence="1">Uncharacterized protein</fullName>
    </submittedName>
</protein>
<dbReference type="GeneID" id="9054906"/>
<sequence>MVEGVTNVVFKLDLTVIPLEATTPINRSKTASDMTFHIQQIAKDTLRFDRSGPVCTELIIGSGSNSRTIKAVLDSGA</sequence>
<dbReference type="Proteomes" id="UP000007800">
    <property type="component" value="Unassembled WGS sequence"/>
</dbReference>